<evidence type="ECO:0000313" key="1">
    <source>
        <dbReference type="EMBL" id="WDD99922.1"/>
    </source>
</evidence>
<reference evidence="1 2" key="1">
    <citation type="journal article" date="2015" name="Genome Announc.">
        <title>Draft Genome Sequences of Marine Isolates of Thalassomonas viridans and Thalassomonas actiniarum.</title>
        <authorList>
            <person name="Olonade I."/>
            <person name="van Zyl L.J."/>
            <person name="Trindade M."/>
        </authorList>
    </citation>
    <scope>NUCLEOTIDE SEQUENCE [LARGE SCALE GENOMIC DNA]</scope>
    <source>
        <strain evidence="1 2">A5K-106</strain>
    </source>
</reference>
<protein>
    <submittedName>
        <fullName evidence="1">Uncharacterized protein</fullName>
    </submittedName>
</protein>
<keyword evidence="2" id="KW-1185">Reference proteome</keyword>
<organism evidence="1 2">
    <name type="scientific">Thalassomonas actiniarum</name>
    <dbReference type="NCBI Taxonomy" id="485447"/>
    <lineage>
        <taxon>Bacteria</taxon>
        <taxon>Pseudomonadati</taxon>
        <taxon>Pseudomonadota</taxon>
        <taxon>Gammaproteobacteria</taxon>
        <taxon>Alteromonadales</taxon>
        <taxon>Colwelliaceae</taxon>
        <taxon>Thalassomonas</taxon>
    </lineage>
</organism>
<accession>A0AAF0C3U2</accession>
<dbReference type="KEGG" id="tact:SG35_004460"/>
<dbReference type="Proteomes" id="UP000032568">
    <property type="component" value="Chromosome"/>
</dbReference>
<evidence type="ECO:0000313" key="2">
    <source>
        <dbReference type="Proteomes" id="UP000032568"/>
    </source>
</evidence>
<reference evidence="1 2" key="2">
    <citation type="journal article" date="2022" name="Mar. Drugs">
        <title>Bioassay-Guided Fractionation Leads to the Detection of Cholic Acid Generated by the Rare Thalassomonas sp.</title>
        <authorList>
            <person name="Pheiffer F."/>
            <person name="Schneider Y.K."/>
            <person name="Hansen E.H."/>
            <person name="Andersen J.H."/>
            <person name="Isaksson J."/>
            <person name="Busche T."/>
            <person name="R C."/>
            <person name="Kalinowski J."/>
            <person name="Zyl L.V."/>
            <person name="Trindade M."/>
        </authorList>
    </citation>
    <scope>NUCLEOTIDE SEQUENCE [LARGE SCALE GENOMIC DNA]</scope>
    <source>
        <strain evidence="1 2">A5K-106</strain>
    </source>
</reference>
<sequence length="105" mass="11989">MTWICQNCNTDVEDDSFEVCWKCNCARGVLNTTTENPSHLFPNAQLYISKPHSVTYKVFRGSFANWDELFTSACEFASTLKPKQLINISHSVSDSDGLVTVWYRE</sequence>
<dbReference type="AlphaFoldDB" id="A0AAF0C3U2"/>
<name>A0AAF0C3U2_9GAMM</name>
<proteinExistence type="predicted"/>
<dbReference type="EMBL" id="CP059735">
    <property type="protein sequence ID" value="WDD99922.1"/>
    <property type="molecule type" value="Genomic_DNA"/>
</dbReference>
<dbReference type="RefSeq" id="WP_044831849.1">
    <property type="nucleotide sequence ID" value="NZ_CP059735.1"/>
</dbReference>
<gene>
    <name evidence="1" type="ORF">SG35_004460</name>
</gene>